<evidence type="ECO:0000256" key="3">
    <source>
        <dbReference type="ARBA" id="ARBA00022679"/>
    </source>
</evidence>
<dbReference type="Gene3D" id="3.40.1160.10">
    <property type="entry name" value="Acetylglutamate kinase-like"/>
    <property type="match status" value="1"/>
</dbReference>
<comment type="similarity">
    <text evidence="1">Belongs to the aspartokinase family.</text>
</comment>
<dbReference type="PANTHER" id="PTHR21499">
    <property type="entry name" value="ASPARTATE KINASE"/>
    <property type="match status" value="1"/>
</dbReference>
<feature type="domain" description="Aspartate/glutamate/uridylate kinase" evidence="8">
    <location>
        <begin position="2"/>
        <end position="202"/>
    </location>
</feature>
<evidence type="ECO:0000256" key="4">
    <source>
        <dbReference type="ARBA" id="ARBA00022741"/>
    </source>
</evidence>
<dbReference type="GO" id="GO:0016301">
    <property type="term" value="F:kinase activity"/>
    <property type="evidence" value="ECO:0007669"/>
    <property type="project" value="UniProtKB-KW"/>
</dbReference>
<keyword evidence="5 9" id="KW-0418">Kinase</keyword>
<comment type="catalytic activity">
    <reaction evidence="7">
        <text>L-aspartate + ATP = 4-phospho-L-aspartate + ADP</text>
        <dbReference type="Rhea" id="RHEA:23776"/>
        <dbReference type="ChEBI" id="CHEBI:29991"/>
        <dbReference type="ChEBI" id="CHEBI:30616"/>
        <dbReference type="ChEBI" id="CHEBI:57535"/>
        <dbReference type="ChEBI" id="CHEBI:456216"/>
        <dbReference type="EC" id="2.7.2.4"/>
    </reaction>
</comment>
<evidence type="ECO:0000259" key="8">
    <source>
        <dbReference type="Pfam" id="PF00696"/>
    </source>
</evidence>
<organism evidence="9 10">
    <name type="scientific">Sporosarcina gallistercoris</name>
    <dbReference type="NCBI Taxonomy" id="2762245"/>
    <lineage>
        <taxon>Bacteria</taxon>
        <taxon>Bacillati</taxon>
        <taxon>Bacillota</taxon>
        <taxon>Bacilli</taxon>
        <taxon>Bacillales</taxon>
        <taxon>Caryophanaceae</taxon>
        <taxon>Sporosarcina</taxon>
    </lineage>
</organism>
<evidence type="ECO:0000313" key="10">
    <source>
        <dbReference type="Proteomes" id="UP000659496"/>
    </source>
</evidence>
<reference evidence="9 10" key="1">
    <citation type="submission" date="2020-08" db="EMBL/GenBank/DDBJ databases">
        <title>A Genomic Blueprint of the Chicken Gut Microbiome.</title>
        <authorList>
            <person name="Gilroy R."/>
            <person name="Ravi A."/>
            <person name="Getino M."/>
            <person name="Pursley I."/>
            <person name="Horton D.L."/>
            <person name="Alikhan N.-F."/>
            <person name="Baker D."/>
            <person name="Gharbi K."/>
            <person name="Hall N."/>
            <person name="Watson M."/>
            <person name="Adriaenssens E.M."/>
            <person name="Foster-Nyarko E."/>
            <person name="Jarju S."/>
            <person name="Secka A."/>
            <person name="Antonio M."/>
            <person name="Oren A."/>
            <person name="Chaudhuri R."/>
            <person name="La Ragione R.M."/>
            <person name="Hildebrand F."/>
            <person name="Pallen M.J."/>
        </authorList>
    </citation>
    <scope>NUCLEOTIDE SEQUENCE [LARGE SCALE GENOMIC DNA]</scope>
    <source>
        <strain evidence="9 10">Sa3CUA8</strain>
    </source>
</reference>
<accession>A0ABR8PGM1</accession>
<evidence type="ECO:0000313" key="9">
    <source>
        <dbReference type="EMBL" id="MBD7907239.1"/>
    </source>
</evidence>
<keyword evidence="3" id="KW-0808">Transferase</keyword>
<evidence type="ECO:0000256" key="5">
    <source>
        <dbReference type="ARBA" id="ARBA00022777"/>
    </source>
</evidence>
<dbReference type="Pfam" id="PF00696">
    <property type="entry name" value="AA_kinase"/>
    <property type="match status" value="1"/>
</dbReference>
<sequence length="246" mass="26414">MIIQKFGGAAMKDRAMRRLCIDRIQEGLKSHEKVIVVVSAIGRQESPYSTDRLLSITPSFKPSTASWDLAASCGELIASAVLSAELEEAGTVNKVMHSMNSGIKTVGQFGNATIETIETSYIEKTLQSHKCLIIPGFQGLNAAGDYMTLGRGGSDLTAIALGSSLKASHVEFFKDVPGVMSADPHIYKDAEKFASLTIDEFLPLLDCTRPVIQKRAALHAKETAIPLCVRGIAVAEEGTWITPCSS</sequence>
<evidence type="ECO:0000256" key="6">
    <source>
        <dbReference type="ARBA" id="ARBA00022840"/>
    </source>
</evidence>
<dbReference type="SUPFAM" id="SSF53633">
    <property type="entry name" value="Carbamate kinase-like"/>
    <property type="match status" value="1"/>
</dbReference>
<evidence type="ECO:0000256" key="1">
    <source>
        <dbReference type="ARBA" id="ARBA00010122"/>
    </source>
</evidence>
<dbReference type="EC" id="2.7.2.4" evidence="2"/>
<dbReference type="InterPro" id="IPR001048">
    <property type="entry name" value="Asp/Glu/Uridylate_kinase"/>
</dbReference>
<dbReference type="Proteomes" id="UP000659496">
    <property type="component" value="Unassembled WGS sequence"/>
</dbReference>
<dbReference type="EMBL" id="JACSQY010000001">
    <property type="protein sequence ID" value="MBD7907239.1"/>
    <property type="molecule type" value="Genomic_DNA"/>
</dbReference>
<evidence type="ECO:0000256" key="2">
    <source>
        <dbReference type="ARBA" id="ARBA00013059"/>
    </source>
</evidence>
<name>A0ABR8PGM1_9BACL</name>
<keyword evidence="10" id="KW-1185">Reference proteome</keyword>
<dbReference type="RefSeq" id="WP_191688393.1">
    <property type="nucleotide sequence ID" value="NZ_JACSQY010000001.1"/>
</dbReference>
<dbReference type="PANTHER" id="PTHR21499:SF3">
    <property type="entry name" value="ASPARTOKINASE"/>
    <property type="match status" value="1"/>
</dbReference>
<keyword evidence="6" id="KW-0067">ATP-binding</keyword>
<evidence type="ECO:0000256" key="7">
    <source>
        <dbReference type="ARBA" id="ARBA00047872"/>
    </source>
</evidence>
<proteinExistence type="inferred from homology"/>
<comment type="caution">
    <text evidence="9">The sequence shown here is derived from an EMBL/GenBank/DDBJ whole genome shotgun (WGS) entry which is preliminary data.</text>
</comment>
<gene>
    <name evidence="9" type="ORF">H9659_02665</name>
</gene>
<dbReference type="InterPro" id="IPR036393">
    <property type="entry name" value="AceGlu_kinase-like_sf"/>
</dbReference>
<protein>
    <recommendedName>
        <fullName evidence="2">aspartate kinase</fullName>
        <ecNumber evidence="2">2.7.2.4</ecNumber>
    </recommendedName>
</protein>
<keyword evidence="4" id="KW-0547">Nucleotide-binding</keyword>